<feature type="transmembrane region" description="Helical" evidence="1">
    <location>
        <begin position="12"/>
        <end position="31"/>
    </location>
</feature>
<dbReference type="AlphaFoldDB" id="A0AA36CAV4"/>
<keyword evidence="1" id="KW-1133">Transmembrane helix</keyword>
<keyword evidence="1" id="KW-0472">Membrane</keyword>
<proteinExistence type="predicted"/>
<protein>
    <submittedName>
        <fullName evidence="2">Uncharacterized protein</fullName>
    </submittedName>
</protein>
<accession>A0AA36CAV4</accession>
<organism evidence="2 3">
    <name type="scientific">Mesorhabditis spiculigera</name>
    <dbReference type="NCBI Taxonomy" id="96644"/>
    <lineage>
        <taxon>Eukaryota</taxon>
        <taxon>Metazoa</taxon>
        <taxon>Ecdysozoa</taxon>
        <taxon>Nematoda</taxon>
        <taxon>Chromadorea</taxon>
        <taxon>Rhabditida</taxon>
        <taxon>Rhabditina</taxon>
        <taxon>Rhabditomorpha</taxon>
        <taxon>Rhabditoidea</taxon>
        <taxon>Rhabditidae</taxon>
        <taxon>Mesorhabditinae</taxon>
        <taxon>Mesorhabditis</taxon>
    </lineage>
</organism>
<reference evidence="2" key="1">
    <citation type="submission" date="2023-06" db="EMBL/GenBank/DDBJ databases">
        <authorList>
            <person name="Delattre M."/>
        </authorList>
    </citation>
    <scope>NUCLEOTIDE SEQUENCE</scope>
    <source>
        <strain evidence="2">AF72</strain>
    </source>
</reference>
<dbReference type="EMBL" id="CATQJA010001078">
    <property type="protein sequence ID" value="CAJ0565602.1"/>
    <property type="molecule type" value="Genomic_DNA"/>
</dbReference>
<sequence length="58" mass="6791">VNAKKPRIIPDTSLLNMILRFFAFLFCTLISRSLQDDLLSTRCQSECLHELTQRYQVC</sequence>
<comment type="caution">
    <text evidence="2">The sequence shown here is derived from an EMBL/GenBank/DDBJ whole genome shotgun (WGS) entry which is preliminary data.</text>
</comment>
<keyword evidence="3" id="KW-1185">Reference proteome</keyword>
<gene>
    <name evidence="2" type="ORF">MSPICULIGERA_LOCUS4235</name>
</gene>
<name>A0AA36CAV4_9BILA</name>
<evidence type="ECO:0000256" key="1">
    <source>
        <dbReference type="SAM" id="Phobius"/>
    </source>
</evidence>
<evidence type="ECO:0000313" key="3">
    <source>
        <dbReference type="Proteomes" id="UP001177023"/>
    </source>
</evidence>
<keyword evidence="1" id="KW-0812">Transmembrane</keyword>
<dbReference type="Proteomes" id="UP001177023">
    <property type="component" value="Unassembled WGS sequence"/>
</dbReference>
<evidence type="ECO:0000313" key="2">
    <source>
        <dbReference type="EMBL" id="CAJ0565602.1"/>
    </source>
</evidence>
<feature type="non-terminal residue" evidence="2">
    <location>
        <position position="1"/>
    </location>
</feature>
<feature type="non-terminal residue" evidence="2">
    <location>
        <position position="58"/>
    </location>
</feature>